<dbReference type="Proteomes" id="UP001430679">
    <property type="component" value="Unassembled WGS sequence"/>
</dbReference>
<proteinExistence type="predicted"/>
<evidence type="ECO:0000313" key="1">
    <source>
        <dbReference type="EMBL" id="MCC9066387.1"/>
    </source>
</evidence>
<name>A0ABS8MLP5_9FLAO</name>
<dbReference type="RefSeq" id="WP_230040301.1">
    <property type="nucleotide sequence ID" value="NZ_JAJJMM010000001.1"/>
</dbReference>
<dbReference type="EMBL" id="JAJJMM010000001">
    <property type="protein sequence ID" value="MCC9066387.1"/>
    <property type="molecule type" value="Genomic_DNA"/>
</dbReference>
<reference evidence="1" key="1">
    <citation type="submission" date="2021-11" db="EMBL/GenBank/DDBJ databases">
        <title>Description of novel Flavobacterium species.</title>
        <authorList>
            <person name="Saticioglu I.B."/>
            <person name="Ay H."/>
            <person name="Altun S."/>
            <person name="Duman M."/>
        </authorList>
    </citation>
    <scope>NUCLEOTIDE SEQUENCE</scope>
    <source>
        <strain evidence="1">F-30</strain>
    </source>
</reference>
<comment type="caution">
    <text evidence="1">The sequence shown here is derived from an EMBL/GenBank/DDBJ whole genome shotgun (WGS) entry which is preliminary data.</text>
</comment>
<sequence length="594" mass="64155">MSTNHNRIKVVDLETNHPNKILKTNLDGELEFSDVENNFQPNLTDENFGAFQDSLQTVNTITGTDKMPFLIGSLARMMTWANFKSLFKTVGGNSIFGSGNIATPDMDTTTTQTVSGVKTFLNLMLGLRNAANTFTSFIASTATASRTWTFPDKSGIVAMTSDLPTNIIATGTQNYVPKYNNSGGTQIGNSRIQDDGACIGIESTNKTLSKDITLGNQNNREIGIEESTNTTKGRDLTLSAGRAINYAPTDFNPYTATTGLYALTVWADPNGDMYLLSANRSVIWFRPSGSSIFTASVISGFPNLGQSVHTSGVTQNGDAYGCNGNKIYKRTGRTGNFVDTGIFATKIACSFNSNDVYYYQNGVGIFRLINGTGPGVNQGVLEGTYDAITYSNLNNVYYMQGTKLYKQTNATGAFTDTLAGNVPSTPYKSMCITPSNDMYVTESRGNISIRANDSGNFVFFQTVPASNYGPSMIATDINNDVYTGEGFANNTVLNWKINSALTGTNDLDGGTNKVKAGTGKGTGKSRVEFYTGQKTVSGTDMQVEKMRVCLDENGNFVYLTPPSYANDTDADADSNLPSKAFYKITGNRTLFQKP</sequence>
<accession>A0ABS8MLP5</accession>
<organism evidence="1 2">
    <name type="scientific">Flavobacterium piscisymbiosum</name>
    <dbReference type="NCBI Taxonomy" id="2893753"/>
    <lineage>
        <taxon>Bacteria</taxon>
        <taxon>Pseudomonadati</taxon>
        <taxon>Bacteroidota</taxon>
        <taxon>Flavobacteriia</taxon>
        <taxon>Flavobacteriales</taxon>
        <taxon>Flavobacteriaceae</taxon>
        <taxon>Flavobacterium</taxon>
    </lineage>
</organism>
<protein>
    <submittedName>
        <fullName evidence="1">Uncharacterized protein</fullName>
    </submittedName>
</protein>
<keyword evidence="2" id="KW-1185">Reference proteome</keyword>
<evidence type="ECO:0000313" key="2">
    <source>
        <dbReference type="Proteomes" id="UP001430679"/>
    </source>
</evidence>
<gene>
    <name evidence="1" type="ORF">LNP81_25640</name>
</gene>